<dbReference type="Gene3D" id="1.10.10.60">
    <property type="entry name" value="Homeodomain-like"/>
    <property type="match status" value="1"/>
</dbReference>
<dbReference type="InterPro" id="IPR052411">
    <property type="entry name" value="c-mor_Regulatory_Protein"/>
</dbReference>
<dbReference type="InterPro" id="IPR014875">
    <property type="entry name" value="Mor_transcription_activator"/>
</dbReference>
<feature type="domain" description="Mor transcription activator" evidence="1">
    <location>
        <begin position="12"/>
        <end position="110"/>
    </location>
</feature>
<dbReference type="InterPro" id="IPR009057">
    <property type="entry name" value="Homeodomain-like_sf"/>
</dbReference>
<dbReference type="PANTHER" id="PTHR37812">
    <property type="entry name" value="MU-LIKE PROPHAGE FLUMU PROTEIN C"/>
    <property type="match status" value="1"/>
</dbReference>
<protein>
    <submittedName>
        <fullName evidence="2">Mor transcription activator family protein</fullName>
    </submittedName>
</protein>
<dbReference type="Proteomes" id="UP001467690">
    <property type="component" value="Unassembled WGS sequence"/>
</dbReference>
<gene>
    <name evidence="2" type="ORF">ABS311_02025</name>
</gene>
<evidence type="ECO:0000313" key="2">
    <source>
        <dbReference type="EMBL" id="MER2490662.1"/>
    </source>
</evidence>
<organism evidence="2 3">
    <name type="scientific">Catenovulum sediminis</name>
    <dbReference type="NCBI Taxonomy" id="1740262"/>
    <lineage>
        <taxon>Bacteria</taxon>
        <taxon>Pseudomonadati</taxon>
        <taxon>Pseudomonadota</taxon>
        <taxon>Gammaproteobacteria</taxon>
        <taxon>Alteromonadales</taxon>
        <taxon>Alteromonadaceae</taxon>
        <taxon>Catenovulum</taxon>
    </lineage>
</organism>
<evidence type="ECO:0000259" key="1">
    <source>
        <dbReference type="Pfam" id="PF08765"/>
    </source>
</evidence>
<reference evidence="2 3" key="1">
    <citation type="submission" date="2024-06" db="EMBL/GenBank/DDBJ databases">
        <authorList>
            <person name="Chen R.Y."/>
        </authorList>
    </citation>
    <scope>NUCLEOTIDE SEQUENCE [LARGE SCALE GENOMIC DNA]</scope>
    <source>
        <strain evidence="2 3">D2</strain>
    </source>
</reference>
<accession>A0ABV1RD12</accession>
<dbReference type="PANTHER" id="PTHR37812:SF1">
    <property type="entry name" value="MU-LIKE PROPHAGE FLUMU PROTEIN C"/>
    <property type="match status" value="1"/>
</dbReference>
<dbReference type="EMBL" id="JBELOE010000064">
    <property type="protein sequence ID" value="MER2490662.1"/>
    <property type="molecule type" value="Genomic_DNA"/>
</dbReference>
<proteinExistence type="predicted"/>
<sequence length="124" mass="14133">MADSVVKEKQGTEFLMCMSAQLAESLVNAGVDETIANKCAWDAVDFVRKQHGGLVLYIPKGKNLDAVLQQMKIFEEFTGNNQAELARKYGYSIQHIYRIYKQILQHKRENNDLPQADMFYQGDA</sequence>
<evidence type="ECO:0000313" key="3">
    <source>
        <dbReference type="Proteomes" id="UP001467690"/>
    </source>
</evidence>
<dbReference type="RefSeq" id="WP_350400400.1">
    <property type="nucleotide sequence ID" value="NZ_JBELOE010000064.1"/>
</dbReference>
<name>A0ABV1RD12_9ALTE</name>
<dbReference type="SUPFAM" id="SSF46689">
    <property type="entry name" value="Homeodomain-like"/>
    <property type="match status" value="1"/>
</dbReference>
<keyword evidence="3" id="KW-1185">Reference proteome</keyword>
<comment type="caution">
    <text evidence="2">The sequence shown here is derived from an EMBL/GenBank/DDBJ whole genome shotgun (WGS) entry which is preliminary data.</text>
</comment>
<dbReference type="Pfam" id="PF08765">
    <property type="entry name" value="Mor"/>
    <property type="match status" value="1"/>
</dbReference>